<protein>
    <submittedName>
        <fullName evidence="2">Uncharacterized protein</fullName>
    </submittedName>
</protein>
<dbReference type="Gene3D" id="1.25.40.20">
    <property type="entry name" value="Ankyrin repeat-containing domain"/>
    <property type="match status" value="1"/>
</dbReference>
<name>C9YE57_CURXX</name>
<dbReference type="SUPFAM" id="SSF48403">
    <property type="entry name" value="Ankyrin repeat"/>
    <property type="match status" value="1"/>
</dbReference>
<dbReference type="Pfam" id="PF12796">
    <property type="entry name" value="Ank_2"/>
    <property type="match status" value="1"/>
</dbReference>
<reference evidence="2" key="1">
    <citation type="journal article" date="2010" name="Nature">
        <title>The Dynamic genome of Hydra.</title>
        <authorList>
            <person name="Chapman J.A."/>
            <person name="Kirkness E.F."/>
            <person name="Simakov O."/>
            <person name="Hampson S.E."/>
            <person name="Mitros T."/>
            <person name="Weinmaier T."/>
            <person name="Rattei T."/>
            <person name="Balasubramanian P.G."/>
            <person name="Borman J."/>
            <person name="Busam D."/>
            <person name="Disbennett K."/>
            <person name="Pfannkoch C."/>
            <person name="Sumin N."/>
            <person name="Sutton G."/>
            <person name="Viswanathan L."/>
            <person name="Walenz B."/>
            <person name="Goodstein D.M."/>
            <person name="Hellsten U."/>
            <person name="Kawashima T."/>
            <person name="Prochnik S.E."/>
            <person name="Putnam N.H."/>
            <person name="Shu S."/>
            <person name="Blumberg B."/>
            <person name="Dana C.E."/>
            <person name="Gee L."/>
            <person name="Kibler D.F."/>
            <person name="Law L."/>
            <person name="Lindgens D."/>
            <person name="Martinez D.E."/>
            <person name="Peng J."/>
            <person name="Wigge P.A."/>
            <person name="Bertulat B."/>
            <person name="Guder C."/>
            <person name="Nakamura Y."/>
            <person name="Ozbek S."/>
            <person name="Watanabe H."/>
            <person name="Khalturin K."/>
            <person name="Hemmrich G."/>
            <person name="Franke A."/>
            <person name="Augustin R."/>
            <person name="Fraune S."/>
            <person name="Hayakawa E."/>
            <person name="Hayakawa S."/>
            <person name="Hirose M."/>
            <person name="Hwang J."/>
            <person name="Ikeo K."/>
            <person name="Nishimiya-Fujisawa C."/>
            <person name="Ogura A."/>
            <person name="Takahashi T."/>
            <person name="Steinmetz P.R."/>
            <person name="Zhang X."/>
            <person name="Aufschnaiter R."/>
            <person name="Eder M.K."/>
            <person name="Gorny A.K."/>
            <person name="Salvenmoser W."/>
            <person name="Heimberg A.M."/>
            <person name="Wheeler B.M."/>
            <person name="Peterson K.J."/>
            <person name="Boettger A."/>
            <person name="Tischler P."/>
            <person name="Wolf A."/>
            <person name="Gojobori T."/>
            <person name="Remington K.A."/>
            <person name="Strausberg R.L."/>
            <person name="Venter J."/>
            <person name="Technau U."/>
            <person name="Hobmayer B."/>
            <person name="Bosch T.C."/>
            <person name="Holstein T.W."/>
            <person name="Fujisawa T."/>
            <person name="Bode H.R."/>
            <person name="David C.N."/>
            <person name="Rokhsar D.S."/>
            <person name="Steele R.E."/>
        </authorList>
    </citation>
    <scope>NUCLEOTIDE SEQUENCE</scope>
</reference>
<sequence>MRQLLAAGAPLDHVNNLHWTATIESIVLGNGGARHQATLKALVEAGANLQLTDRHGKTPLDLARSYGYAEMVRLLEKR</sequence>
<organism evidence="2">
    <name type="scientific">Curvibacter symbiont subsp. Hydra magnipapillata</name>
    <dbReference type="NCBI Taxonomy" id="667019"/>
    <lineage>
        <taxon>Bacteria</taxon>
        <taxon>Pseudomonadati</taxon>
        <taxon>Pseudomonadota</taxon>
        <taxon>Betaproteobacteria</taxon>
        <taxon>Burkholderiales</taxon>
        <taxon>Comamonadaceae</taxon>
        <taxon>Curvibacter</taxon>
    </lineage>
</organism>
<evidence type="ECO:0000313" key="2">
    <source>
        <dbReference type="EMBL" id="CBA31740.1"/>
    </source>
</evidence>
<dbReference type="InterPro" id="IPR002110">
    <property type="entry name" value="Ankyrin_rpt"/>
</dbReference>
<dbReference type="InterPro" id="IPR036770">
    <property type="entry name" value="Ankyrin_rpt-contain_sf"/>
</dbReference>
<dbReference type="PROSITE" id="PS50297">
    <property type="entry name" value="ANK_REP_REGION"/>
    <property type="match status" value="1"/>
</dbReference>
<dbReference type="EMBL" id="FN543107">
    <property type="protein sequence ID" value="CBA31740.1"/>
    <property type="molecule type" value="Genomic_DNA"/>
</dbReference>
<gene>
    <name evidence="2" type="ORF">Csp_D28630</name>
</gene>
<accession>C9YE57</accession>
<keyword evidence="1" id="KW-0040">ANK repeat</keyword>
<dbReference type="AlphaFoldDB" id="C9YE57"/>
<proteinExistence type="predicted"/>
<evidence type="ECO:0000256" key="1">
    <source>
        <dbReference type="PROSITE-ProRule" id="PRU00023"/>
    </source>
</evidence>
<dbReference type="PROSITE" id="PS50088">
    <property type="entry name" value="ANK_REPEAT"/>
    <property type="match status" value="1"/>
</dbReference>
<feature type="repeat" description="ANK" evidence="1">
    <location>
        <begin position="55"/>
        <end position="78"/>
    </location>
</feature>